<name>A0AAV9EED2_ACOCL</name>
<evidence type="ECO:0000259" key="7">
    <source>
        <dbReference type="Pfam" id="PF06886"/>
    </source>
</evidence>
<keyword evidence="5" id="KW-0206">Cytoskeleton</keyword>
<proteinExistence type="inferred from homology"/>
<reference evidence="8" key="2">
    <citation type="submission" date="2023-06" db="EMBL/GenBank/DDBJ databases">
        <authorList>
            <person name="Ma L."/>
            <person name="Liu K.-W."/>
            <person name="Li Z."/>
            <person name="Hsiao Y.-Y."/>
            <person name="Qi Y."/>
            <person name="Fu T."/>
            <person name="Tang G."/>
            <person name="Zhang D."/>
            <person name="Sun W.-H."/>
            <person name="Liu D.-K."/>
            <person name="Li Y."/>
            <person name="Chen G.-Z."/>
            <person name="Liu X.-D."/>
            <person name="Liao X.-Y."/>
            <person name="Jiang Y.-T."/>
            <person name="Yu X."/>
            <person name="Hao Y."/>
            <person name="Huang J."/>
            <person name="Zhao X.-W."/>
            <person name="Ke S."/>
            <person name="Chen Y.-Y."/>
            <person name="Wu W.-L."/>
            <person name="Hsu J.-L."/>
            <person name="Lin Y.-F."/>
            <person name="Huang M.-D."/>
            <person name="Li C.-Y."/>
            <person name="Huang L."/>
            <person name="Wang Z.-W."/>
            <person name="Zhao X."/>
            <person name="Zhong W.-Y."/>
            <person name="Peng D.-H."/>
            <person name="Ahmad S."/>
            <person name="Lan S."/>
            <person name="Zhang J.-S."/>
            <person name="Tsai W.-C."/>
            <person name="Van De Peer Y."/>
            <person name="Liu Z.-J."/>
        </authorList>
    </citation>
    <scope>NUCLEOTIDE SEQUENCE</scope>
    <source>
        <strain evidence="8">CP</strain>
        <tissue evidence="8">Leaves</tissue>
    </source>
</reference>
<feature type="region of interest" description="Disordered" evidence="6">
    <location>
        <begin position="169"/>
        <end position="199"/>
    </location>
</feature>
<evidence type="ECO:0000256" key="2">
    <source>
        <dbReference type="ARBA" id="ARBA00005885"/>
    </source>
</evidence>
<feature type="compositionally biased region" description="Polar residues" evidence="6">
    <location>
        <begin position="129"/>
        <end position="141"/>
    </location>
</feature>
<dbReference type="EMBL" id="JAUJYO010000007">
    <property type="protein sequence ID" value="KAK1311717.1"/>
    <property type="molecule type" value="Genomic_DNA"/>
</dbReference>
<keyword evidence="9" id="KW-1185">Reference proteome</keyword>
<reference evidence="8" key="1">
    <citation type="journal article" date="2023" name="Nat. Commun.">
        <title>Diploid and tetraploid genomes of Acorus and the evolution of monocots.</title>
        <authorList>
            <person name="Ma L."/>
            <person name="Liu K.W."/>
            <person name="Li Z."/>
            <person name="Hsiao Y.Y."/>
            <person name="Qi Y."/>
            <person name="Fu T."/>
            <person name="Tang G.D."/>
            <person name="Zhang D."/>
            <person name="Sun W.H."/>
            <person name="Liu D.K."/>
            <person name="Li Y."/>
            <person name="Chen G.Z."/>
            <person name="Liu X.D."/>
            <person name="Liao X.Y."/>
            <person name="Jiang Y.T."/>
            <person name="Yu X."/>
            <person name="Hao Y."/>
            <person name="Huang J."/>
            <person name="Zhao X.W."/>
            <person name="Ke S."/>
            <person name="Chen Y.Y."/>
            <person name="Wu W.L."/>
            <person name="Hsu J.L."/>
            <person name="Lin Y.F."/>
            <person name="Huang M.D."/>
            <person name="Li C.Y."/>
            <person name="Huang L."/>
            <person name="Wang Z.W."/>
            <person name="Zhao X."/>
            <person name="Zhong W.Y."/>
            <person name="Peng D.H."/>
            <person name="Ahmad S."/>
            <person name="Lan S."/>
            <person name="Zhang J.S."/>
            <person name="Tsai W.C."/>
            <person name="Van de Peer Y."/>
            <person name="Liu Z.J."/>
        </authorList>
    </citation>
    <scope>NUCLEOTIDE SEQUENCE</scope>
    <source>
        <strain evidence="8">CP</strain>
    </source>
</reference>
<dbReference type="PANTHER" id="PTHR31358:SF29">
    <property type="entry name" value="PROTEIN WVD2-LIKE 5-RELATED"/>
    <property type="match status" value="1"/>
</dbReference>
<feature type="domain" description="TPX2 C-terminal" evidence="7">
    <location>
        <begin position="206"/>
        <end position="281"/>
    </location>
</feature>
<dbReference type="InterPro" id="IPR027329">
    <property type="entry name" value="TPX2_C"/>
</dbReference>
<dbReference type="InterPro" id="IPR044833">
    <property type="entry name" value="WDL5/6"/>
</dbReference>
<organism evidence="8 9">
    <name type="scientific">Acorus calamus</name>
    <name type="common">Sweet flag</name>
    <dbReference type="NCBI Taxonomy" id="4465"/>
    <lineage>
        <taxon>Eukaryota</taxon>
        <taxon>Viridiplantae</taxon>
        <taxon>Streptophyta</taxon>
        <taxon>Embryophyta</taxon>
        <taxon>Tracheophyta</taxon>
        <taxon>Spermatophyta</taxon>
        <taxon>Magnoliopsida</taxon>
        <taxon>Liliopsida</taxon>
        <taxon>Acoraceae</taxon>
        <taxon>Acorus</taxon>
    </lineage>
</organism>
<feature type="compositionally biased region" description="Polar residues" evidence="6">
    <location>
        <begin position="347"/>
        <end position="365"/>
    </location>
</feature>
<evidence type="ECO:0000256" key="6">
    <source>
        <dbReference type="SAM" id="MobiDB-lite"/>
    </source>
</evidence>
<dbReference type="PANTHER" id="PTHR31358">
    <property type="entry name" value="PROTEIN WVD2-LIKE 4"/>
    <property type="match status" value="1"/>
</dbReference>
<keyword evidence="4" id="KW-0493">Microtubule</keyword>
<feature type="compositionally biased region" description="Basic and acidic residues" evidence="6">
    <location>
        <begin position="368"/>
        <end position="384"/>
    </location>
</feature>
<dbReference type="GO" id="GO:0008017">
    <property type="term" value="F:microtubule binding"/>
    <property type="evidence" value="ECO:0007669"/>
    <property type="project" value="InterPro"/>
</dbReference>
<sequence>MDAAIIMGYDNGAQLNGNVERITINNFLADDVEMESEHRVLAPSKETLEEGAEQVDLSKCEHVEGKNLNPFTGNVISSSDKKAKDAKQTASPSILNGLLLSSSNSKKNPSSTTSRSSLNGSVDVGRPTRVTSASSGAQKIQQGKPGPALPIANVTRTEGLKEEVKILNHRKQGLMKKSEENSRSDSIPTEGSSTPLRIGTTPSYGFSFKCDERAAKRKEFFEKLEEKIQAKEVEKTTLQAMSKESQEAEIKQLRKSLTFKAKPMPSFYQEPAPPKVELKKIPPTRAKSPKLGRPKSSSVTATEGRDRRSTRISRLSLDERVSQNGMSKDSPRLPKKPQRKSLPQLPSEKTISTHSEDSTSQNPESPQEDLKPEISTETESKQDEPPSEDV</sequence>
<gene>
    <name evidence="8" type="primary">WVD2</name>
    <name evidence="8" type="ORF">QJS10_CPA07g00635</name>
</gene>
<comment type="caution">
    <text evidence="8">The sequence shown here is derived from an EMBL/GenBank/DDBJ whole genome shotgun (WGS) entry which is preliminary data.</text>
</comment>
<feature type="compositionally biased region" description="Low complexity" evidence="6">
    <location>
        <begin position="91"/>
        <end position="121"/>
    </location>
</feature>
<dbReference type="AlphaFoldDB" id="A0AAV9EED2"/>
<comment type="similarity">
    <text evidence="2">Belongs to the TPX2 family.</text>
</comment>
<evidence type="ECO:0000256" key="1">
    <source>
        <dbReference type="ARBA" id="ARBA00004245"/>
    </source>
</evidence>
<evidence type="ECO:0000256" key="4">
    <source>
        <dbReference type="ARBA" id="ARBA00022701"/>
    </source>
</evidence>
<comment type="subcellular location">
    <subcellularLocation>
        <location evidence="1">Cytoplasm</location>
        <location evidence="1">Cytoskeleton</location>
    </subcellularLocation>
</comment>
<accession>A0AAV9EED2</accession>
<feature type="region of interest" description="Disordered" evidence="6">
    <location>
        <begin position="258"/>
        <end position="390"/>
    </location>
</feature>
<feature type="compositionally biased region" description="Polar residues" evidence="6">
    <location>
        <begin position="184"/>
        <end position="199"/>
    </location>
</feature>
<keyword evidence="3" id="KW-0963">Cytoplasm</keyword>
<dbReference type="Proteomes" id="UP001180020">
    <property type="component" value="Unassembled WGS sequence"/>
</dbReference>
<evidence type="ECO:0000256" key="5">
    <source>
        <dbReference type="ARBA" id="ARBA00023212"/>
    </source>
</evidence>
<evidence type="ECO:0000313" key="9">
    <source>
        <dbReference type="Proteomes" id="UP001180020"/>
    </source>
</evidence>
<evidence type="ECO:0000256" key="3">
    <source>
        <dbReference type="ARBA" id="ARBA00022490"/>
    </source>
</evidence>
<evidence type="ECO:0000313" key="8">
    <source>
        <dbReference type="EMBL" id="KAK1311717.1"/>
    </source>
</evidence>
<protein>
    <submittedName>
        <fullName evidence="8">Protein WAVE-DAMPENED 2</fullName>
    </submittedName>
</protein>
<dbReference type="Pfam" id="PF06886">
    <property type="entry name" value="TPX2"/>
    <property type="match status" value="1"/>
</dbReference>
<feature type="region of interest" description="Disordered" evidence="6">
    <location>
        <begin position="68"/>
        <end position="152"/>
    </location>
</feature>
<dbReference type="GO" id="GO:0005874">
    <property type="term" value="C:microtubule"/>
    <property type="evidence" value="ECO:0007669"/>
    <property type="project" value="UniProtKB-KW"/>
</dbReference>